<feature type="transmembrane region" description="Helical" evidence="1">
    <location>
        <begin position="148"/>
        <end position="170"/>
    </location>
</feature>
<organism evidence="2 3">
    <name type="scientific">Pontiella desulfatans</name>
    <dbReference type="NCBI Taxonomy" id="2750659"/>
    <lineage>
        <taxon>Bacteria</taxon>
        <taxon>Pseudomonadati</taxon>
        <taxon>Kiritimatiellota</taxon>
        <taxon>Kiritimatiellia</taxon>
        <taxon>Kiritimatiellales</taxon>
        <taxon>Pontiellaceae</taxon>
        <taxon>Pontiella</taxon>
    </lineage>
</organism>
<feature type="transmembrane region" description="Helical" evidence="1">
    <location>
        <begin position="177"/>
        <end position="193"/>
    </location>
</feature>
<proteinExistence type="predicted"/>
<gene>
    <name evidence="2" type="ORF">PDESU_04191</name>
</gene>
<dbReference type="EMBL" id="CAAHFG010000002">
    <property type="protein sequence ID" value="VGO15606.1"/>
    <property type="molecule type" value="Genomic_DNA"/>
</dbReference>
<keyword evidence="1" id="KW-1133">Transmembrane helix</keyword>
<feature type="transmembrane region" description="Helical" evidence="1">
    <location>
        <begin position="218"/>
        <end position="236"/>
    </location>
</feature>
<feature type="transmembrane region" description="Helical" evidence="1">
    <location>
        <begin position="6"/>
        <end position="24"/>
    </location>
</feature>
<keyword evidence="1" id="KW-0472">Membrane</keyword>
<evidence type="ECO:0000313" key="2">
    <source>
        <dbReference type="EMBL" id="VGO15606.1"/>
    </source>
</evidence>
<feature type="transmembrane region" description="Helical" evidence="1">
    <location>
        <begin position="62"/>
        <end position="84"/>
    </location>
</feature>
<accession>A0A6C2U873</accession>
<keyword evidence="1" id="KW-0812">Transmembrane</keyword>
<feature type="transmembrane region" description="Helical" evidence="1">
    <location>
        <begin position="367"/>
        <end position="390"/>
    </location>
</feature>
<dbReference type="Proteomes" id="UP000366872">
    <property type="component" value="Unassembled WGS sequence"/>
</dbReference>
<evidence type="ECO:0000313" key="3">
    <source>
        <dbReference type="Proteomes" id="UP000366872"/>
    </source>
</evidence>
<feature type="transmembrane region" description="Helical" evidence="1">
    <location>
        <begin position="402"/>
        <end position="427"/>
    </location>
</feature>
<dbReference type="RefSeq" id="WP_136081157.1">
    <property type="nucleotide sequence ID" value="NZ_CAAHFG010000002.1"/>
</dbReference>
<name>A0A6C2U873_PONDE</name>
<dbReference type="AlphaFoldDB" id="A0A6C2U873"/>
<reference evidence="2 3" key="1">
    <citation type="submission" date="2019-04" db="EMBL/GenBank/DDBJ databases">
        <authorList>
            <person name="Van Vliet M D."/>
        </authorList>
    </citation>
    <scope>NUCLEOTIDE SEQUENCE [LARGE SCALE GENOMIC DNA]</scope>
    <source>
        <strain evidence="2 3">F1</strain>
    </source>
</reference>
<feature type="transmembrane region" description="Helical" evidence="1">
    <location>
        <begin position="105"/>
        <end position="128"/>
    </location>
</feature>
<protein>
    <recommendedName>
        <fullName evidence="4">Oligosaccharide repeat unit polymerase</fullName>
    </recommendedName>
</protein>
<keyword evidence="3" id="KW-1185">Reference proteome</keyword>
<evidence type="ECO:0000256" key="1">
    <source>
        <dbReference type="SAM" id="Phobius"/>
    </source>
</evidence>
<feature type="transmembrane region" description="Helical" evidence="1">
    <location>
        <begin position="36"/>
        <end position="56"/>
    </location>
</feature>
<evidence type="ECO:0008006" key="4">
    <source>
        <dbReference type="Google" id="ProtNLM"/>
    </source>
</evidence>
<sequence>MAYFSFAAVFLVIAGITLAFVRAQKWDFFTPHTYQSAFFVLLLVFFPALQLALGNFPEETKAIVKTNFMVLLYYCSFSLPFFLFRRSPAAFGALRQKGTQHGRRVDVLVFLALGGMVVCYGLLTWLSGFGLRNWLLYPRLGLQFYRGGVGPLFVGAQLLLVSAYFLILFFRAKTAKAIAATVVFFAFIAYFFGSKGGPLYVGFSGVAYYYFFFRRLSLPKLILAMSSLAVIFIILFQTHRVQWQSFKDNIDSFPVPRYVDFQQKDYVKTAMGDEEEQSTSHAVVSYADHYYYACLFFRDFGDQFHLCYGAEYVNALWTYVPRFIYPEKPMSFGLTEFVIEKYHPGLAAKGHGRVVGGKVFRRGIEGYLNFGVLGLVVAGLVKGVFAALAYRSFLANRDMVSFALVLFMMDFVWFTCPGALLVAWLALFAMALKFLGIGLVPNED</sequence>